<organism evidence="2 3">
    <name type="scientific">Staurois parvus</name>
    <dbReference type="NCBI Taxonomy" id="386267"/>
    <lineage>
        <taxon>Eukaryota</taxon>
        <taxon>Metazoa</taxon>
        <taxon>Chordata</taxon>
        <taxon>Craniata</taxon>
        <taxon>Vertebrata</taxon>
        <taxon>Euteleostomi</taxon>
        <taxon>Amphibia</taxon>
        <taxon>Batrachia</taxon>
        <taxon>Anura</taxon>
        <taxon>Neobatrachia</taxon>
        <taxon>Ranoidea</taxon>
        <taxon>Ranidae</taxon>
        <taxon>Staurois</taxon>
    </lineage>
</organism>
<evidence type="ECO:0000313" key="3">
    <source>
        <dbReference type="Proteomes" id="UP001162483"/>
    </source>
</evidence>
<reference evidence="2" key="1">
    <citation type="submission" date="2023-05" db="EMBL/GenBank/DDBJ databases">
        <authorList>
            <person name="Stuckert A."/>
        </authorList>
    </citation>
    <scope>NUCLEOTIDE SEQUENCE</scope>
</reference>
<comment type="caution">
    <text evidence="2">The sequence shown here is derived from an EMBL/GenBank/DDBJ whole genome shotgun (WGS) entry which is preliminary data.</text>
</comment>
<dbReference type="EMBL" id="CATNWA010003217">
    <property type="protein sequence ID" value="CAI9544845.1"/>
    <property type="molecule type" value="Genomic_DNA"/>
</dbReference>
<evidence type="ECO:0000313" key="2">
    <source>
        <dbReference type="EMBL" id="CAI9544845.1"/>
    </source>
</evidence>
<feature type="non-terminal residue" evidence="2">
    <location>
        <position position="34"/>
    </location>
</feature>
<evidence type="ECO:0000256" key="1">
    <source>
        <dbReference type="SAM" id="MobiDB-lite"/>
    </source>
</evidence>
<keyword evidence="3" id="KW-1185">Reference proteome</keyword>
<sequence length="34" mass="3329">MSFQSAPASAPAGDTKSVPPVSECPPQSSSPSVP</sequence>
<protein>
    <submittedName>
        <fullName evidence="2">Uncharacterized protein</fullName>
    </submittedName>
</protein>
<dbReference type="Proteomes" id="UP001162483">
    <property type="component" value="Unassembled WGS sequence"/>
</dbReference>
<name>A0ABN9BBD6_9NEOB</name>
<accession>A0ABN9BBD6</accession>
<feature type="compositionally biased region" description="Polar residues" evidence="1">
    <location>
        <begin position="25"/>
        <end position="34"/>
    </location>
</feature>
<feature type="region of interest" description="Disordered" evidence="1">
    <location>
        <begin position="1"/>
        <end position="34"/>
    </location>
</feature>
<proteinExistence type="predicted"/>
<gene>
    <name evidence="2" type="ORF">SPARVUS_LOCUS2554902</name>
</gene>